<proteinExistence type="predicted"/>
<accession>A0A4R8L4E8</accession>
<organism evidence="1 2">
    <name type="scientific">Paraburkholderia rhizosphaerae</name>
    <dbReference type="NCBI Taxonomy" id="480658"/>
    <lineage>
        <taxon>Bacteria</taxon>
        <taxon>Pseudomonadati</taxon>
        <taxon>Pseudomonadota</taxon>
        <taxon>Betaproteobacteria</taxon>
        <taxon>Burkholderiales</taxon>
        <taxon>Burkholderiaceae</taxon>
        <taxon>Paraburkholderia</taxon>
    </lineage>
</organism>
<sequence>MSPAQDERHPFLDDLTADAELVSTVLRGPVTGRDEIRLVVNAVGAFYASQTPTFVETVGSRLILEYEAVLTSGENLSAAVVIDHNADGSVPRVSVRMSPLGAVLTLAAQLRQVLSKQFPENLFFEPRTRRPAAEVAPNRGARL</sequence>
<gene>
    <name evidence="1" type="ORF">BX592_13731</name>
</gene>
<dbReference type="EMBL" id="SORE01000037">
    <property type="protein sequence ID" value="TDY37476.1"/>
    <property type="molecule type" value="Genomic_DNA"/>
</dbReference>
<comment type="caution">
    <text evidence="1">The sequence shown here is derived from an EMBL/GenBank/DDBJ whole genome shotgun (WGS) entry which is preliminary data.</text>
</comment>
<dbReference type="RefSeq" id="WP_243849813.1">
    <property type="nucleotide sequence ID" value="NZ_JBHLUW010000030.1"/>
</dbReference>
<dbReference type="AlphaFoldDB" id="A0A4R8L4E8"/>
<reference evidence="1 2" key="1">
    <citation type="submission" date="2019-03" db="EMBL/GenBank/DDBJ databases">
        <title>Genomic Encyclopedia of Type Strains, Phase III (KMG-III): the genomes of soil and plant-associated and newly described type strains.</title>
        <authorList>
            <person name="Whitman W."/>
        </authorList>
    </citation>
    <scope>NUCLEOTIDE SEQUENCE [LARGE SCALE GENOMIC DNA]</scope>
    <source>
        <strain evidence="1 2">LMG 29544</strain>
    </source>
</reference>
<protein>
    <submittedName>
        <fullName evidence="1">Uncharacterized protein</fullName>
    </submittedName>
</protein>
<name>A0A4R8L4E8_9BURK</name>
<evidence type="ECO:0000313" key="1">
    <source>
        <dbReference type="EMBL" id="TDY37476.1"/>
    </source>
</evidence>
<dbReference type="Gene3D" id="3.10.450.50">
    <property type="match status" value="1"/>
</dbReference>
<evidence type="ECO:0000313" key="2">
    <source>
        <dbReference type="Proteomes" id="UP000295509"/>
    </source>
</evidence>
<keyword evidence="2" id="KW-1185">Reference proteome</keyword>
<dbReference type="Proteomes" id="UP000295509">
    <property type="component" value="Unassembled WGS sequence"/>
</dbReference>